<protein>
    <submittedName>
        <fullName evidence="1">dCTP pyrophosphatase</fullName>
        <ecNumber evidence="1">3.6.1.12</ecNumber>
    </submittedName>
</protein>
<organism evidence="1 2">
    <name type="scientific">Aeromonas phage 44RR2.8t.2</name>
    <dbReference type="NCBI Taxonomy" id="1932900"/>
    <lineage>
        <taxon>Viruses</taxon>
        <taxon>Duplodnaviria</taxon>
        <taxon>Heunggongvirae</taxon>
        <taxon>Uroviricota</taxon>
        <taxon>Caudoviricetes</taxon>
        <taxon>Pantevenvirales</taxon>
        <taxon>Straboviridae</taxon>
        <taxon>Biquartavirus</taxon>
        <taxon>Biquartavirus 44RR2</taxon>
    </lineage>
</organism>
<dbReference type="EC" id="3.6.1.12" evidence="1"/>
<accession>A0A219Y951</accession>
<dbReference type="EMBL" id="KY290948">
    <property type="protein sequence ID" value="APU00499.1"/>
    <property type="molecule type" value="Genomic_DNA"/>
</dbReference>
<dbReference type="SUPFAM" id="SSF101386">
    <property type="entry name" value="all-alpha NTP pyrophosphatases"/>
    <property type="match status" value="1"/>
</dbReference>
<name>A0A219Y951_9CAUD</name>
<evidence type="ECO:0000313" key="2">
    <source>
        <dbReference type="Proteomes" id="UP000222894"/>
    </source>
</evidence>
<sequence>MTTPQFNECSQLIDNLHKAQNALEGCLSVHHNPLDRMIDMQRQLQIELAERHPKYNKDPRTLKTCGEILEWCQKQDDYIADEVREHYTSLGGMSNPKPNAIWKPWRAEHGEYRDRLFSDLSAEDQLEAKFELIDQMHFVLNKFIAMGMDGNEIFKLYYLKNAENFDRQERGY</sequence>
<reference evidence="1 2" key="1">
    <citation type="journal article" date="2017" name="Sci. Rep.">
        <title>Characterization and diversity of phages infecting Aeromonas salmonicida subsp. salmonicida.</title>
        <authorList>
            <person name="Vincent A.T."/>
            <person name="Paquet V.E."/>
            <person name="Bernatchez A."/>
            <person name="Tremblay D.M."/>
            <person name="Moineau S."/>
            <person name="Charette S.J."/>
        </authorList>
    </citation>
    <scope>NUCLEOTIDE SEQUENCE [LARGE SCALE GENOMIC DNA]</scope>
</reference>
<evidence type="ECO:0000313" key="1">
    <source>
        <dbReference type="EMBL" id="APU00499.1"/>
    </source>
</evidence>
<dbReference type="GO" id="GO:0047840">
    <property type="term" value="F:dCTP diphosphatase activity"/>
    <property type="evidence" value="ECO:0007669"/>
    <property type="project" value="UniProtKB-EC"/>
</dbReference>
<keyword evidence="1" id="KW-0378">Hydrolase</keyword>
<dbReference type="Proteomes" id="UP000222894">
    <property type="component" value="Genome"/>
</dbReference>
<proteinExistence type="predicted"/>